<dbReference type="SUPFAM" id="SSF52540">
    <property type="entry name" value="P-loop containing nucleoside triphosphate hydrolases"/>
    <property type="match status" value="1"/>
</dbReference>
<dbReference type="CDD" id="cd18808">
    <property type="entry name" value="SF1_C_Upf1"/>
    <property type="match status" value="1"/>
</dbReference>
<dbReference type="GO" id="GO:0031380">
    <property type="term" value="C:nuclear RNA-directed RNA polymerase complex"/>
    <property type="evidence" value="ECO:0007669"/>
    <property type="project" value="TreeGrafter"/>
</dbReference>
<dbReference type="EMBL" id="WIUZ02000001">
    <property type="protein sequence ID" value="KAF9791979.1"/>
    <property type="molecule type" value="Genomic_DNA"/>
</dbReference>
<dbReference type="PANTHER" id="PTHR10887:SF341">
    <property type="entry name" value="NFX1-TYPE ZINC FINGER-CONTAINING PROTEIN 1"/>
    <property type="match status" value="1"/>
</dbReference>
<dbReference type="AlphaFoldDB" id="A0A9P6HNP8"/>
<evidence type="ECO:0000313" key="4">
    <source>
        <dbReference type="Proteomes" id="UP000736335"/>
    </source>
</evidence>
<keyword evidence="3" id="KW-0378">Hydrolase</keyword>
<organism evidence="3 4">
    <name type="scientific">Thelephora terrestris</name>
    <dbReference type="NCBI Taxonomy" id="56493"/>
    <lineage>
        <taxon>Eukaryota</taxon>
        <taxon>Fungi</taxon>
        <taxon>Dikarya</taxon>
        <taxon>Basidiomycota</taxon>
        <taxon>Agaricomycotina</taxon>
        <taxon>Agaricomycetes</taxon>
        <taxon>Thelephorales</taxon>
        <taxon>Thelephoraceae</taxon>
        <taxon>Thelephora</taxon>
    </lineage>
</organism>
<dbReference type="Pfam" id="PF13087">
    <property type="entry name" value="AAA_12"/>
    <property type="match status" value="1"/>
</dbReference>
<dbReference type="Pfam" id="PF13086">
    <property type="entry name" value="AAA_11"/>
    <property type="match status" value="1"/>
</dbReference>
<dbReference type="Gene3D" id="3.40.50.300">
    <property type="entry name" value="P-loop containing nucleotide triphosphate hydrolases"/>
    <property type="match status" value="2"/>
</dbReference>
<dbReference type="CDD" id="cd17936">
    <property type="entry name" value="EEXXEc_NFX1"/>
    <property type="match status" value="1"/>
</dbReference>
<reference evidence="3" key="2">
    <citation type="submission" date="2020-11" db="EMBL/GenBank/DDBJ databases">
        <authorList>
            <consortium name="DOE Joint Genome Institute"/>
            <person name="Kuo A."/>
            <person name="Miyauchi S."/>
            <person name="Kiss E."/>
            <person name="Drula E."/>
            <person name="Kohler A."/>
            <person name="Sanchez-Garcia M."/>
            <person name="Andreopoulos B."/>
            <person name="Barry K.W."/>
            <person name="Bonito G."/>
            <person name="Buee M."/>
            <person name="Carver A."/>
            <person name="Chen C."/>
            <person name="Cichocki N."/>
            <person name="Clum A."/>
            <person name="Culley D."/>
            <person name="Crous P.W."/>
            <person name="Fauchery L."/>
            <person name="Girlanda M."/>
            <person name="Hayes R."/>
            <person name="Keri Z."/>
            <person name="Labutti K."/>
            <person name="Lipzen A."/>
            <person name="Lombard V."/>
            <person name="Magnuson J."/>
            <person name="Maillard F."/>
            <person name="Morin E."/>
            <person name="Murat C."/>
            <person name="Nolan M."/>
            <person name="Ohm R."/>
            <person name="Pangilinan J."/>
            <person name="Pereira M."/>
            <person name="Perotto S."/>
            <person name="Peter M."/>
            <person name="Riley R."/>
            <person name="Sitrit Y."/>
            <person name="Stielow B."/>
            <person name="Szollosi G."/>
            <person name="Zifcakova L."/>
            <person name="Stursova M."/>
            <person name="Spatafora J.W."/>
            <person name="Tedersoo L."/>
            <person name="Vaario L.-M."/>
            <person name="Yamada A."/>
            <person name="Yan M."/>
            <person name="Wang P."/>
            <person name="Xu J."/>
            <person name="Bruns T."/>
            <person name="Baldrian P."/>
            <person name="Vilgalys R."/>
            <person name="Henrissat B."/>
            <person name="Grigoriev I.V."/>
            <person name="Hibbett D."/>
            <person name="Nagy L.G."/>
            <person name="Martin F.M."/>
        </authorList>
    </citation>
    <scope>NUCLEOTIDE SEQUENCE</scope>
    <source>
        <strain evidence="3">UH-Tt-Lm1</strain>
    </source>
</reference>
<comment type="caution">
    <text evidence="3">The sequence shown here is derived from an EMBL/GenBank/DDBJ whole genome shotgun (WGS) entry which is preliminary data.</text>
</comment>
<dbReference type="OrthoDB" id="2423195at2759"/>
<feature type="domain" description="DNA2/NAM7 helicase helicase" evidence="1">
    <location>
        <begin position="463"/>
        <end position="783"/>
    </location>
</feature>
<evidence type="ECO:0000313" key="3">
    <source>
        <dbReference type="EMBL" id="KAF9791979.1"/>
    </source>
</evidence>
<dbReference type="InterPro" id="IPR027417">
    <property type="entry name" value="P-loop_NTPase"/>
</dbReference>
<dbReference type="GO" id="GO:0016787">
    <property type="term" value="F:hydrolase activity"/>
    <property type="evidence" value="ECO:0007669"/>
    <property type="project" value="UniProtKB-KW"/>
</dbReference>
<evidence type="ECO:0000259" key="1">
    <source>
        <dbReference type="Pfam" id="PF13086"/>
    </source>
</evidence>
<proteinExistence type="predicted"/>
<keyword evidence="4" id="KW-1185">Reference proteome</keyword>
<dbReference type="GO" id="GO:0031048">
    <property type="term" value="P:regulatory ncRNA-mediated heterochromatin formation"/>
    <property type="evidence" value="ECO:0007669"/>
    <property type="project" value="TreeGrafter"/>
</dbReference>
<dbReference type="Proteomes" id="UP000736335">
    <property type="component" value="Unassembled WGS sequence"/>
</dbReference>
<accession>A0A9P6HNP8</accession>
<dbReference type="PANTHER" id="PTHR10887">
    <property type="entry name" value="DNA2/NAM7 HELICASE FAMILY"/>
    <property type="match status" value="1"/>
</dbReference>
<sequence length="1110" mass="124355">MESRNPRLKKIFDDILNGDKQVDGPLIPHFIKSISTHPDPAACLHSLVTSECGLKAVQTAVCSDPSAEFLNGSVGVLLAYLRDSKLEYLGGGDILQRLLRTLVEAPEFWNSLVTASGTGKLQQSTERSFSWLFFQLVVSPPELAKRYREVALVTEIVEHLLRSPDPETRSNGRKINHITSLYQINGVVPSNWVEAPGWRHDNDPRLYRAISILPTPDEIDSTERPSLRTVDQIDDLGLTCPIEAFEAHAENQFRLLREDLVSDTRESVQIALGKKRGKRAGEFIENIRLTGIYTQDRSKWGLKFDCEGELPHLLAIDQKHRKAHLEKERNFLRQGSFACLLSGNEVIAFVTIIRDIDLLLQNPPSIAVQFGDRSVAKSALHKLQRRPLVSLAQINTPLFAYEPVLRSLREMRLVRFLRGGTLLVKPHEPQDAEGELSGVDQETIHGCIRDLEETSDTTTKITLDNAQTEAFVCGLTQKVALIQGPPGTGKSFIGALLVNTFYKLTSHNVLVCCFTNHALDQFLEDLLKQGIPAEQIVRLGSRASPTTQGMALSAQTHGYRFTRFDWEDINDMALFLEHKVFPLRQAFSQFIGQLSPSTLLKHIHSEHHAYASALLVPPADDDMILIGESGRSIGPTYLLSRWLRGLDAGVLSEHPNVVYTRDVWDLSLEERKILEARWSNEILEARTEAILDAGDDYNNRQAPISAKFQQSARKVLCSKRIIACTTTGASIYRDAIHNAGPEILVVEEAGEVLESHVLTALSQDTQRLILIGDHKQLRPKVSSHELTVEKGEGYDLNRSLFERLVIEGHPYRTLSKQHRMRPEISALVRHLMYPNLTDGPGTGSRPPIRGLRNTVIFVDHKRPEDDDSTLSDPRYLGTTTSKRNKFEVDMIVKIVKYLKQQGYGSGEMTVLTPYLGQLVLLREELQTIDQVMFGERDVESLEVAGLAELLGMLGLEGSNEEKQALKVSTIGEIPHNYQGEENDIIIASLTRSNEGGKIGFMSSPERLNVLLSRARTGLIVVGDSETFLKSESGKELWTKFFDMIKRLGYFYEGLPVRCEQHNDFENVLRLPKDFAELCPDGGCIEPWFVRSFLSLAPLTVKTLGCTVALR</sequence>
<dbReference type="FunFam" id="3.40.50.300:FF:001660">
    <property type="entry name" value="NF-X1 finger and helicase protein, putative"/>
    <property type="match status" value="1"/>
</dbReference>
<name>A0A9P6HNP8_9AGAM</name>
<protein>
    <submittedName>
        <fullName evidence="3">P-loop containing nucleoside triphosphate hydrolase protein</fullName>
    </submittedName>
</protein>
<feature type="domain" description="DNA2/NAM7 helicase-like C-terminal" evidence="2">
    <location>
        <begin position="796"/>
        <end position="1024"/>
    </location>
</feature>
<dbReference type="InterPro" id="IPR041677">
    <property type="entry name" value="DNA2/NAM7_AAA_11"/>
</dbReference>
<reference evidence="3" key="1">
    <citation type="journal article" date="2020" name="Nat. Commun.">
        <title>Large-scale genome sequencing of mycorrhizal fungi provides insights into the early evolution of symbiotic traits.</title>
        <authorList>
            <person name="Miyauchi S."/>
            <person name="Kiss E."/>
            <person name="Kuo A."/>
            <person name="Drula E."/>
            <person name="Kohler A."/>
            <person name="Sanchez-Garcia M."/>
            <person name="Morin E."/>
            <person name="Andreopoulos B."/>
            <person name="Barry K.W."/>
            <person name="Bonito G."/>
            <person name="Buee M."/>
            <person name="Carver A."/>
            <person name="Chen C."/>
            <person name="Cichocki N."/>
            <person name="Clum A."/>
            <person name="Culley D."/>
            <person name="Crous P.W."/>
            <person name="Fauchery L."/>
            <person name="Girlanda M."/>
            <person name="Hayes R.D."/>
            <person name="Keri Z."/>
            <person name="LaButti K."/>
            <person name="Lipzen A."/>
            <person name="Lombard V."/>
            <person name="Magnuson J."/>
            <person name="Maillard F."/>
            <person name="Murat C."/>
            <person name="Nolan M."/>
            <person name="Ohm R.A."/>
            <person name="Pangilinan J."/>
            <person name="Pereira M.F."/>
            <person name="Perotto S."/>
            <person name="Peter M."/>
            <person name="Pfister S."/>
            <person name="Riley R."/>
            <person name="Sitrit Y."/>
            <person name="Stielow J.B."/>
            <person name="Szollosi G."/>
            <person name="Zifcakova L."/>
            <person name="Stursova M."/>
            <person name="Spatafora J.W."/>
            <person name="Tedersoo L."/>
            <person name="Vaario L.M."/>
            <person name="Yamada A."/>
            <person name="Yan M."/>
            <person name="Wang P."/>
            <person name="Xu J."/>
            <person name="Bruns T."/>
            <person name="Baldrian P."/>
            <person name="Vilgalys R."/>
            <person name="Dunand C."/>
            <person name="Henrissat B."/>
            <person name="Grigoriev I.V."/>
            <person name="Hibbett D."/>
            <person name="Nagy L.G."/>
            <person name="Martin F.M."/>
        </authorList>
    </citation>
    <scope>NUCLEOTIDE SEQUENCE</scope>
    <source>
        <strain evidence="3">UH-Tt-Lm1</strain>
    </source>
</reference>
<dbReference type="InterPro" id="IPR047187">
    <property type="entry name" value="SF1_C_Upf1"/>
</dbReference>
<evidence type="ECO:0000259" key="2">
    <source>
        <dbReference type="Pfam" id="PF13087"/>
    </source>
</evidence>
<dbReference type="InterPro" id="IPR045055">
    <property type="entry name" value="DNA2/NAM7-like"/>
</dbReference>
<dbReference type="InterPro" id="IPR041679">
    <property type="entry name" value="DNA2/NAM7-like_C"/>
</dbReference>
<dbReference type="GO" id="GO:0004386">
    <property type="term" value="F:helicase activity"/>
    <property type="evidence" value="ECO:0007669"/>
    <property type="project" value="InterPro"/>
</dbReference>
<gene>
    <name evidence="3" type="ORF">BJ322DRAFT_998070</name>
</gene>